<gene>
    <name evidence="4" type="ORF">GCM10023147_02430</name>
</gene>
<evidence type="ECO:0000256" key="2">
    <source>
        <dbReference type="SAM" id="MobiDB-lite"/>
    </source>
</evidence>
<name>A0ABP8J1Q7_9ACTN</name>
<accession>A0ABP8J1Q7</accession>
<evidence type="ECO:0000313" key="5">
    <source>
        <dbReference type="Proteomes" id="UP001500635"/>
    </source>
</evidence>
<keyword evidence="1" id="KW-0233">DNA recombination</keyword>
<dbReference type="Gene3D" id="1.10.443.10">
    <property type="entry name" value="Intergrase catalytic core"/>
    <property type="match status" value="1"/>
</dbReference>
<protein>
    <recommendedName>
        <fullName evidence="3">Tyr recombinase domain-containing protein</fullName>
    </recommendedName>
</protein>
<dbReference type="Proteomes" id="UP001500635">
    <property type="component" value="Unassembled WGS sequence"/>
</dbReference>
<dbReference type="InterPro" id="IPR002104">
    <property type="entry name" value="Integrase_catalytic"/>
</dbReference>
<dbReference type="EMBL" id="BAABFR010000002">
    <property type="protein sequence ID" value="GAA4383360.1"/>
    <property type="molecule type" value="Genomic_DNA"/>
</dbReference>
<sequence length="203" mass="22112">MRLSDSTSRLESRRAPSCPKRTQTRASGRSLPLSHHLIAVLSAAKNRHDRHATRLGDAYDPGGYVAANEAGRPYSLSTLNRRWRTVSDAAGVKRIKLHEARHTAGTSMHLKGVPLAVIAAWLGHANASITGAIYAHSQDGALVSAAELLGQLGAASGDTREFRMTRKMTWTPYRSVTHTDAGCGHLKPRRAHGSRFRTCFPSR</sequence>
<keyword evidence="5" id="KW-1185">Reference proteome</keyword>
<evidence type="ECO:0000256" key="1">
    <source>
        <dbReference type="ARBA" id="ARBA00023172"/>
    </source>
</evidence>
<dbReference type="PROSITE" id="PS51898">
    <property type="entry name" value="TYR_RECOMBINASE"/>
    <property type="match status" value="1"/>
</dbReference>
<reference evidence="5" key="1">
    <citation type="journal article" date="2019" name="Int. J. Syst. Evol. Microbiol.">
        <title>The Global Catalogue of Microorganisms (GCM) 10K type strain sequencing project: providing services to taxonomists for standard genome sequencing and annotation.</title>
        <authorList>
            <consortium name="The Broad Institute Genomics Platform"/>
            <consortium name="The Broad Institute Genome Sequencing Center for Infectious Disease"/>
            <person name="Wu L."/>
            <person name="Ma J."/>
        </authorList>
    </citation>
    <scope>NUCLEOTIDE SEQUENCE [LARGE SCALE GENOMIC DNA]</scope>
    <source>
        <strain evidence="5">JCM 17688</strain>
    </source>
</reference>
<dbReference type="InterPro" id="IPR013762">
    <property type="entry name" value="Integrase-like_cat_sf"/>
</dbReference>
<dbReference type="RefSeq" id="WP_385924529.1">
    <property type="nucleotide sequence ID" value="NZ_BAABFR010000002.1"/>
</dbReference>
<comment type="caution">
    <text evidence="4">The sequence shown here is derived from an EMBL/GenBank/DDBJ whole genome shotgun (WGS) entry which is preliminary data.</text>
</comment>
<organism evidence="4 5">
    <name type="scientific">Tsukamurella soli</name>
    <dbReference type="NCBI Taxonomy" id="644556"/>
    <lineage>
        <taxon>Bacteria</taxon>
        <taxon>Bacillati</taxon>
        <taxon>Actinomycetota</taxon>
        <taxon>Actinomycetes</taxon>
        <taxon>Mycobacteriales</taxon>
        <taxon>Tsukamurellaceae</taxon>
        <taxon>Tsukamurella</taxon>
    </lineage>
</organism>
<feature type="domain" description="Tyr recombinase" evidence="3">
    <location>
        <begin position="1"/>
        <end position="147"/>
    </location>
</feature>
<feature type="region of interest" description="Disordered" evidence="2">
    <location>
        <begin position="1"/>
        <end position="29"/>
    </location>
</feature>
<dbReference type="InterPro" id="IPR011010">
    <property type="entry name" value="DNA_brk_join_enz"/>
</dbReference>
<evidence type="ECO:0000313" key="4">
    <source>
        <dbReference type="EMBL" id="GAA4383360.1"/>
    </source>
</evidence>
<dbReference type="Pfam" id="PF00589">
    <property type="entry name" value="Phage_integrase"/>
    <property type="match status" value="1"/>
</dbReference>
<dbReference type="SUPFAM" id="SSF56349">
    <property type="entry name" value="DNA breaking-rejoining enzymes"/>
    <property type="match status" value="1"/>
</dbReference>
<proteinExistence type="predicted"/>
<evidence type="ECO:0000259" key="3">
    <source>
        <dbReference type="PROSITE" id="PS51898"/>
    </source>
</evidence>